<evidence type="ECO:0000259" key="7">
    <source>
        <dbReference type="PROSITE" id="PS50106"/>
    </source>
</evidence>
<evidence type="ECO:0000256" key="6">
    <source>
        <dbReference type="SAM" id="SignalP"/>
    </source>
</evidence>
<sequence>MVSRSTIALAVAVAATGGVEAFSPSAFHLGIAPARLRSAICPVSRGLPPSVPRSINARLRMKAEEHTDGPSGGDAISDAVDKLQSKMMAATLALTILLSGGVVAPEKSMAQPATASPPGTGISNGGVATNGPSATPSDTSVIQEQASQRKVAKLDPGVQDKVQVFAEILSGINSAYVDAPDLDKITELGFNAMLNSLDPYTEFENPKMTDQMRTLTTGNYGGVGLAIQKLKEPQTDKDEPYVYVMNSFQGYAWSAGIRPGDKILKVDGVDVANKPVGEVSELLKGQQGTQVVVTIERVGTNGPIEKQLTRRQVPIRDVPIAMTIDDKNEVGYAKLAGFSSSAPFELRYVINKMQEQTNLKGFILDMRGNSGGLLSSAVQIADIFLPENVPVVSTKGRADQSPDLASDDFGFKPDRKDTMYKSMLIPKFMGRSPDGAPVFSDKPLLDPGVKLVVLVDKQTASAAEIVAGAIQDHDRGVVMGQTTYGKGLVQVLQKLSGGRQLKYTSAKYYTPSGRCIQSKSYKNEEGKVGTKATTLEDKDRMVFYTDNGRPVRDGGGIEPDVKIEPPKRGQLKQALGRWDAFYRYAGVIAKDLQDGEIKAKDDKPMVSDEVYNDFKKWSMDKMGDAALASSGPYSRGLDLLTEALNEGGFNEAIPDVKALKKHLGELMVKEFETDKKVIKELLEDQLRRRYVVDAQVLSWGLINDATAEKAVEYVEKDELYTGILNTKQPIPGAQIATSSNSDGAAGAAE</sequence>
<dbReference type="SUPFAM" id="SSF50156">
    <property type="entry name" value="PDZ domain-like"/>
    <property type="match status" value="1"/>
</dbReference>
<dbReference type="InterPro" id="IPR004447">
    <property type="entry name" value="Peptidase_S41A"/>
</dbReference>
<dbReference type="EMBL" id="HBFK01039393">
    <property type="protein sequence ID" value="CAD8757382.1"/>
    <property type="molecule type" value="Transcribed_RNA"/>
</dbReference>
<dbReference type="SUPFAM" id="SSF52096">
    <property type="entry name" value="ClpP/crotonase"/>
    <property type="match status" value="1"/>
</dbReference>
<dbReference type="PROSITE" id="PS50106">
    <property type="entry name" value="PDZ"/>
    <property type="match status" value="1"/>
</dbReference>
<gene>
    <name evidence="9" type="ORF">HAND00432_LOCUS13784</name>
    <name evidence="8" type="ORF">HAND1043_LOCUS23896</name>
</gene>
<dbReference type="PANTHER" id="PTHR32060:SF22">
    <property type="entry name" value="CARBOXYL-TERMINAL-PROCESSING PEPTIDASE 3, CHLOROPLASTIC"/>
    <property type="match status" value="1"/>
</dbReference>
<dbReference type="GO" id="GO:0008236">
    <property type="term" value="F:serine-type peptidase activity"/>
    <property type="evidence" value="ECO:0007669"/>
    <property type="project" value="UniProtKB-KW"/>
</dbReference>
<evidence type="ECO:0000256" key="1">
    <source>
        <dbReference type="ARBA" id="ARBA00009179"/>
    </source>
</evidence>
<dbReference type="Pfam" id="PF17820">
    <property type="entry name" value="PDZ_6"/>
    <property type="match status" value="1"/>
</dbReference>
<dbReference type="InterPro" id="IPR005151">
    <property type="entry name" value="Tail-specific_protease"/>
</dbReference>
<dbReference type="InterPro" id="IPR041489">
    <property type="entry name" value="PDZ_6"/>
</dbReference>
<evidence type="ECO:0000313" key="8">
    <source>
        <dbReference type="EMBL" id="CAD8757382.1"/>
    </source>
</evidence>
<proteinExistence type="inferred from homology"/>
<dbReference type="CDD" id="cd06782">
    <property type="entry name" value="cpPDZ_CPP-like"/>
    <property type="match status" value="1"/>
</dbReference>
<keyword evidence="2" id="KW-0645">Protease</keyword>
<evidence type="ECO:0000256" key="5">
    <source>
        <dbReference type="SAM" id="MobiDB-lite"/>
    </source>
</evidence>
<protein>
    <recommendedName>
        <fullName evidence="7">PDZ domain-containing protein</fullName>
    </recommendedName>
</protein>
<evidence type="ECO:0000256" key="3">
    <source>
        <dbReference type="ARBA" id="ARBA00022801"/>
    </source>
</evidence>
<feature type="domain" description="PDZ" evidence="7">
    <location>
        <begin position="212"/>
        <end position="284"/>
    </location>
</feature>
<dbReference type="EMBL" id="HBFX01022588">
    <property type="protein sequence ID" value="CAD8959259.1"/>
    <property type="molecule type" value="Transcribed_RNA"/>
</dbReference>
<evidence type="ECO:0000256" key="2">
    <source>
        <dbReference type="ARBA" id="ARBA00022670"/>
    </source>
</evidence>
<dbReference type="SMART" id="SM00245">
    <property type="entry name" value="TSPc"/>
    <property type="match status" value="1"/>
</dbReference>
<dbReference type="Gene3D" id="3.30.750.44">
    <property type="match status" value="1"/>
</dbReference>
<evidence type="ECO:0000313" key="9">
    <source>
        <dbReference type="EMBL" id="CAD8959259.1"/>
    </source>
</evidence>
<dbReference type="GO" id="GO:0004175">
    <property type="term" value="F:endopeptidase activity"/>
    <property type="evidence" value="ECO:0007669"/>
    <property type="project" value="TreeGrafter"/>
</dbReference>
<keyword evidence="4" id="KW-0720">Serine protease</keyword>
<organism evidence="8">
    <name type="scientific">Hemiselmis andersenii</name>
    <name type="common">Cryptophyte alga</name>
    <dbReference type="NCBI Taxonomy" id="464988"/>
    <lineage>
        <taxon>Eukaryota</taxon>
        <taxon>Cryptophyceae</taxon>
        <taxon>Cryptomonadales</taxon>
        <taxon>Hemiselmidaceae</taxon>
        <taxon>Hemiselmis</taxon>
    </lineage>
</organism>
<dbReference type="Gene3D" id="3.90.226.10">
    <property type="entry name" value="2-enoyl-CoA Hydratase, Chain A, domain 1"/>
    <property type="match status" value="1"/>
</dbReference>
<dbReference type="InterPro" id="IPR036034">
    <property type="entry name" value="PDZ_sf"/>
</dbReference>
<comment type="similarity">
    <text evidence="1">Belongs to the peptidase S41A family.</text>
</comment>
<dbReference type="InterPro" id="IPR029045">
    <property type="entry name" value="ClpP/crotonase-like_dom_sf"/>
</dbReference>
<keyword evidence="6" id="KW-0732">Signal</keyword>
<feature type="chain" id="PRO_5035677124" description="PDZ domain-containing protein" evidence="6">
    <location>
        <begin position="22"/>
        <end position="749"/>
    </location>
</feature>
<feature type="signal peptide" evidence="6">
    <location>
        <begin position="1"/>
        <end position="21"/>
    </location>
</feature>
<evidence type="ECO:0000256" key="4">
    <source>
        <dbReference type="ARBA" id="ARBA00022825"/>
    </source>
</evidence>
<dbReference type="InterPro" id="IPR001478">
    <property type="entry name" value="PDZ"/>
</dbReference>
<feature type="compositionally biased region" description="Polar residues" evidence="5">
    <location>
        <begin position="126"/>
        <end position="141"/>
    </location>
</feature>
<keyword evidence="3" id="KW-0378">Hydrolase</keyword>
<dbReference type="SMART" id="SM00228">
    <property type="entry name" value="PDZ"/>
    <property type="match status" value="1"/>
</dbReference>
<accession>A0A6U4W4Y7</accession>
<dbReference type="GO" id="GO:0006508">
    <property type="term" value="P:proteolysis"/>
    <property type="evidence" value="ECO:0007669"/>
    <property type="project" value="UniProtKB-KW"/>
</dbReference>
<feature type="region of interest" description="Disordered" evidence="5">
    <location>
        <begin position="109"/>
        <end position="141"/>
    </location>
</feature>
<dbReference type="AlphaFoldDB" id="A0A6U4W4Y7"/>
<dbReference type="Pfam" id="PF03572">
    <property type="entry name" value="Peptidase_S41"/>
    <property type="match status" value="1"/>
</dbReference>
<dbReference type="CDD" id="cd07560">
    <property type="entry name" value="Peptidase_S41_CPP"/>
    <property type="match status" value="1"/>
</dbReference>
<dbReference type="PANTHER" id="PTHR32060">
    <property type="entry name" value="TAIL-SPECIFIC PROTEASE"/>
    <property type="match status" value="1"/>
</dbReference>
<reference evidence="8" key="1">
    <citation type="submission" date="2021-01" db="EMBL/GenBank/DDBJ databases">
        <authorList>
            <person name="Corre E."/>
            <person name="Pelletier E."/>
            <person name="Niang G."/>
            <person name="Scheremetjew M."/>
            <person name="Finn R."/>
            <person name="Kale V."/>
            <person name="Holt S."/>
            <person name="Cochrane G."/>
            <person name="Meng A."/>
            <person name="Brown T."/>
            <person name="Cohen L."/>
        </authorList>
    </citation>
    <scope>NUCLEOTIDE SEQUENCE</scope>
    <source>
        <strain evidence="8">CCMP441</strain>
        <strain evidence="9">CCMP644</strain>
    </source>
</reference>
<name>A0A6U4W4Y7_HEMAN</name>
<dbReference type="Gene3D" id="2.30.42.10">
    <property type="match status" value="1"/>
</dbReference>